<dbReference type="GeneID" id="38141432"/>
<evidence type="ECO:0000313" key="7">
    <source>
        <dbReference type="EMBL" id="RDH34237.1"/>
    </source>
</evidence>
<accession>A0A3F3Q5C0</accession>
<dbReference type="GO" id="GO:0031410">
    <property type="term" value="C:cytoplasmic vesicle"/>
    <property type="evidence" value="ECO:0007669"/>
    <property type="project" value="TreeGrafter"/>
</dbReference>
<dbReference type="GO" id="GO:0032483">
    <property type="term" value="P:regulation of Rab protein signal transduction"/>
    <property type="evidence" value="ECO:0007669"/>
    <property type="project" value="TreeGrafter"/>
</dbReference>
<evidence type="ECO:0000259" key="5">
    <source>
        <dbReference type="PROSITE" id="PS50081"/>
    </source>
</evidence>
<sequence>MPFSSSSSSSSSPPEASTTPLADYFWIAGVDGTEVLETYRRLGDEYRANNATSPGPAVTDTIEEDADAEEDSHLDSLSRPISMAGNRTSFQRFSMRSVDPEPNENGTHSNRSSMTIKGAPSPRGSSFLEDFDFDKALFKFASERESFLSDLNVSAGAITPSTRPRSRLRTQKIVSEETPQPAGLLRSSIGSVRRHMAFRDMNSMKRQPSIARQASIRTSRRLSNYNSVIPVPQPLEISPTMHPLKRRFEPVLLDRYPTKGMSDELKLRGNFPDYVPMFAFPNDINIVSSDQRPRSTWHGFVMTTDNGSRLHAICLIIWIPLNQRAAEELEKRCEEWRKDNMTDEERELAASLGERLASERAKLSRLLAQLPTVPSGSESREQLEDEISAVEEKITLMTDLLRPVRHGAASKIEGLTDGDTGFWIPRAYGILGREENMTSFWKEWLKAVVVPMTDGSLQRIPPSSPRMGIWQPLERYVMNLCTEAFSPNSSKTQVELAVRELRLFARKEAANELPGSRNTDLYALFRALSLQNIMILFEYALTESRIILLSSHTSMLYLATKAIVDLLFPLQWAGVLIPILPARLIQALEAPCPYIVGIERRYEKVELPSDDFVLVDLDADLIESTVQPTPLPRHQRRKLLSLLQLAAPHHSRCGVPTGPPAYAVETYPFDAFMSENSSIFSSKAQSTQLAKYVSLNSSAFGATSVTPNTQPPLIFNAYLHARYEQAASRGYSSKGLDRPGTGSTHKTGSPPSPRDISPTSGHFPSVSGSRADSGTTLQASLREKRSGHFDAASRRSSSFGMDMRTGVPRRPSAPFLGHAPNLSVTTLNTDYNPGSTYAPSVYAQSTVAASTIVPQASAQPIHNAEGTCWVEGHCLQVQPWDDKATCAICDDQAEENMYKCTACKTVVHNRCALQICIVCPAAFHPEQVRAAFVRCFASLFYTYKTFLQPATGDKKKAGLTYNFNMEAFMKSLPGEHAEYIAVLQQTQGFNEFISERERANPKSRDPRMALFDEIILSKRNRGRSSIFSGRSMTDFLSDTSNHLWRTASATSFGGGSRSQNSMSGDYSRLVSRGTPHDPWGASGFEDGKYCTQKAASQAHERACHITPIKEGRSHWWSAHSERSLLDMARPRVTPNRHVSHVVSLGPDLLLLHASRDNVDTCGGLPLPHLTYEWPATVFETLVAPCLRSRRNMTPELQHLVCKPGLMLTKNQTSD</sequence>
<feature type="compositionally biased region" description="Polar residues" evidence="4">
    <location>
        <begin position="104"/>
        <end position="115"/>
    </location>
</feature>
<dbReference type="Gene3D" id="3.40.50.11500">
    <property type="match status" value="1"/>
</dbReference>
<dbReference type="RefSeq" id="XP_026627259.1">
    <property type="nucleotide sequence ID" value="XM_026773076.1"/>
</dbReference>
<dbReference type="InterPro" id="IPR005113">
    <property type="entry name" value="uDENN_dom"/>
</dbReference>
<dbReference type="Pfam" id="PF02141">
    <property type="entry name" value="DENN"/>
    <property type="match status" value="1"/>
</dbReference>
<dbReference type="Pfam" id="PF03456">
    <property type="entry name" value="uDENN"/>
    <property type="match status" value="1"/>
</dbReference>
<dbReference type="PANTHER" id="PTHR12296:SF21">
    <property type="entry name" value="DENN DOMAIN-CONTAINING PROTEIN 3"/>
    <property type="match status" value="1"/>
</dbReference>
<dbReference type="GO" id="GO:0046872">
    <property type="term" value="F:metal ion binding"/>
    <property type="evidence" value="ECO:0007669"/>
    <property type="project" value="UniProtKB-KW"/>
</dbReference>
<dbReference type="InterPro" id="IPR005112">
    <property type="entry name" value="dDENN_dom"/>
</dbReference>
<keyword evidence="8" id="KW-1185">Reference proteome</keyword>
<feature type="domain" description="UDENN" evidence="6">
    <location>
        <begin position="234"/>
        <end position="1005"/>
    </location>
</feature>
<keyword evidence="1" id="KW-0479">Metal-binding</keyword>
<proteinExistence type="predicted"/>
<dbReference type="InterPro" id="IPR043153">
    <property type="entry name" value="DENN_C"/>
</dbReference>
<feature type="compositionally biased region" description="Basic and acidic residues" evidence="4">
    <location>
        <begin position="781"/>
        <end position="793"/>
    </location>
</feature>
<evidence type="ECO:0000256" key="4">
    <source>
        <dbReference type="SAM" id="MobiDB-lite"/>
    </source>
</evidence>
<dbReference type="SMART" id="SM00799">
    <property type="entry name" value="DENN"/>
    <property type="match status" value="1"/>
</dbReference>
<dbReference type="InterPro" id="IPR002219">
    <property type="entry name" value="PKC_DAG/PE"/>
</dbReference>
<dbReference type="InterPro" id="IPR004146">
    <property type="entry name" value="DC1"/>
</dbReference>
<keyword evidence="3" id="KW-0862">Zinc</keyword>
<dbReference type="PROSITE" id="PS50081">
    <property type="entry name" value="ZF_DAG_PE_2"/>
    <property type="match status" value="1"/>
</dbReference>
<dbReference type="PANTHER" id="PTHR12296">
    <property type="entry name" value="DENN DOMAIN-CONTAINING PROTEIN 4"/>
    <property type="match status" value="1"/>
</dbReference>
<evidence type="ECO:0000256" key="2">
    <source>
        <dbReference type="ARBA" id="ARBA00022737"/>
    </source>
</evidence>
<dbReference type="InterPro" id="IPR037516">
    <property type="entry name" value="Tripartite_DENN"/>
</dbReference>
<feature type="compositionally biased region" description="Polar residues" evidence="4">
    <location>
        <begin position="757"/>
        <end position="779"/>
    </location>
</feature>
<organism evidence="7 8">
    <name type="scientific">Aspergillus welwitschiae</name>
    <dbReference type="NCBI Taxonomy" id="1341132"/>
    <lineage>
        <taxon>Eukaryota</taxon>
        <taxon>Fungi</taxon>
        <taxon>Dikarya</taxon>
        <taxon>Ascomycota</taxon>
        <taxon>Pezizomycotina</taxon>
        <taxon>Eurotiomycetes</taxon>
        <taxon>Eurotiomycetidae</taxon>
        <taxon>Eurotiales</taxon>
        <taxon>Aspergillaceae</taxon>
        <taxon>Aspergillus</taxon>
        <taxon>Aspergillus subgen. Circumdati</taxon>
    </lineage>
</organism>
<dbReference type="SMART" id="SM00801">
    <property type="entry name" value="dDENN"/>
    <property type="match status" value="1"/>
</dbReference>
<evidence type="ECO:0000256" key="3">
    <source>
        <dbReference type="ARBA" id="ARBA00022833"/>
    </source>
</evidence>
<dbReference type="Pfam" id="PF03107">
    <property type="entry name" value="C1_2"/>
    <property type="match status" value="1"/>
</dbReference>
<dbReference type="Proteomes" id="UP000253729">
    <property type="component" value="Unassembled WGS sequence"/>
</dbReference>
<reference evidence="7 8" key="1">
    <citation type="submission" date="2018-07" db="EMBL/GenBank/DDBJ databases">
        <title>The genomes of Aspergillus section Nigri reveals drivers in fungal speciation.</title>
        <authorList>
            <consortium name="DOE Joint Genome Institute"/>
            <person name="Vesth T.C."/>
            <person name="Nybo J."/>
            <person name="Theobald S."/>
            <person name="Brandl J."/>
            <person name="Frisvad J.C."/>
            <person name="Nielsen K.F."/>
            <person name="Lyhne E.K."/>
            <person name="Kogle M.E."/>
            <person name="Kuo A."/>
            <person name="Riley R."/>
            <person name="Clum A."/>
            <person name="Nolan M."/>
            <person name="Lipzen A."/>
            <person name="Salamov A."/>
            <person name="Henrissat B."/>
            <person name="Wiebenga A."/>
            <person name="De vries R.P."/>
            <person name="Grigoriev I.V."/>
            <person name="Mortensen U.H."/>
            <person name="Andersen M.R."/>
            <person name="Baker S.E."/>
        </authorList>
    </citation>
    <scope>NUCLEOTIDE SEQUENCE [LARGE SCALE GENOMIC DNA]</scope>
    <source>
        <strain evidence="7 8">CBS 139.54b</strain>
    </source>
</reference>
<feature type="domain" description="Phorbol-ester/DAG-type" evidence="5">
    <location>
        <begin position="872"/>
        <end position="919"/>
    </location>
</feature>
<dbReference type="InterPro" id="IPR046349">
    <property type="entry name" value="C1-like_sf"/>
</dbReference>
<dbReference type="Pfam" id="PF03455">
    <property type="entry name" value="dDENN"/>
    <property type="match status" value="1"/>
</dbReference>
<dbReference type="SMART" id="SM00800">
    <property type="entry name" value="uDENN"/>
    <property type="match status" value="1"/>
</dbReference>
<name>A0A3F3Q5C0_9EURO</name>
<dbReference type="SUPFAM" id="SSF57889">
    <property type="entry name" value="Cysteine-rich domain"/>
    <property type="match status" value="1"/>
</dbReference>
<dbReference type="PROSITE" id="PS50211">
    <property type="entry name" value="DENN"/>
    <property type="match status" value="1"/>
</dbReference>
<evidence type="ECO:0000313" key="8">
    <source>
        <dbReference type="Proteomes" id="UP000253729"/>
    </source>
</evidence>
<protein>
    <submittedName>
        <fullName evidence="7">DENN-domain-containing protein</fullName>
    </submittedName>
</protein>
<dbReference type="InterPro" id="IPR051696">
    <property type="entry name" value="DENN_Domain_GEFs"/>
</dbReference>
<dbReference type="AlphaFoldDB" id="A0A3F3Q5C0"/>
<dbReference type="InterPro" id="IPR001194">
    <property type="entry name" value="cDENN_dom"/>
</dbReference>
<gene>
    <name evidence="7" type="ORF">BDQ94DRAFT_178202</name>
</gene>
<feature type="region of interest" description="Disordered" evidence="4">
    <location>
        <begin position="729"/>
        <end position="817"/>
    </location>
</feature>
<evidence type="ECO:0000259" key="6">
    <source>
        <dbReference type="PROSITE" id="PS50211"/>
    </source>
</evidence>
<evidence type="ECO:0000256" key="1">
    <source>
        <dbReference type="ARBA" id="ARBA00022723"/>
    </source>
</evidence>
<feature type="region of interest" description="Disordered" evidence="4">
    <location>
        <begin position="96"/>
        <end position="121"/>
    </location>
</feature>
<keyword evidence="2" id="KW-0677">Repeat</keyword>
<dbReference type="EMBL" id="KZ852044">
    <property type="protein sequence ID" value="RDH34237.1"/>
    <property type="molecule type" value="Genomic_DNA"/>
</dbReference>